<protein>
    <submittedName>
        <fullName evidence="1">Uncharacterized protein</fullName>
    </submittedName>
</protein>
<name>A0ACC1KQG5_9FUNG</name>
<reference evidence="1" key="1">
    <citation type="submission" date="2022-07" db="EMBL/GenBank/DDBJ databases">
        <title>Phylogenomic reconstructions and comparative analyses of Kickxellomycotina fungi.</title>
        <authorList>
            <person name="Reynolds N.K."/>
            <person name="Stajich J.E."/>
            <person name="Barry K."/>
            <person name="Grigoriev I.V."/>
            <person name="Crous P."/>
            <person name="Smith M.E."/>
        </authorList>
    </citation>
    <scope>NUCLEOTIDE SEQUENCE</scope>
    <source>
        <strain evidence="1">BCRC 34780</strain>
    </source>
</reference>
<comment type="caution">
    <text evidence="1">The sequence shown here is derived from an EMBL/GenBank/DDBJ whole genome shotgun (WGS) entry which is preliminary data.</text>
</comment>
<accession>A0ACC1KQG5</accession>
<feature type="non-terminal residue" evidence="1">
    <location>
        <position position="100"/>
    </location>
</feature>
<organism evidence="1 2">
    <name type="scientific">Coemansia helicoidea</name>
    <dbReference type="NCBI Taxonomy" id="1286919"/>
    <lineage>
        <taxon>Eukaryota</taxon>
        <taxon>Fungi</taxon>
        <taxon>Fungi incertae sedis</taxon>
        <taxon>Zoopagomycota</taxon>
        <taxon>Kickxellomycotina</taxon>
        <taxon>Kickxellomycetes</taxon>
        <taxon>Kickxellales</taxon>
        <taxon>Kickxellaceae</taxon>
        <taxon>Coemansia</taxon>
    </lineage>
</organism>
<gene>
    <name evidence="1" type="ORF">H4R21_005975</name>
</gene>
<keyword evidence="2" id="KW-1185">Reference proteome</keyword>
<evidence type="ECO:0000313" key="2">
    <source>
        <dbReference type="Proteomes" id="UP001140087"/>
    </source>
</evidence>
<proteinExistence type="predicted"/>
<dbReference type="Proteomes" id="UP001140087">
    <property type="component" value="Unassembled WGS sequence"/>
</dbReference>
<evidence type="ECO:0000313" key="1">
    <source>
        <dbReference type="EMBL" id="KAJ2793230.1"/>
    </source>
</evidence>
<sequence length="100" mass="10705">MALSVSVMSHNYALPLQYQLRSSEQENVPPLPLPMALPLGADLGFYPLPYVGKDAQLPGAFDHYYSDHMMFAMFGADGASVPPQALLVSSAASTESLMAT</sequence>
<dbReference type="EMBL" id="JANBUN010002954">
    <property type="protein sequence ID" value="KAJ2793230.1"/>
    <property type="molecule type" value="Genomic_DNA"/>
</dbReference>